<proteinExistence type="predicted"/>
<keyword evidence="1" id="KW-0812">Transmembrane</keyword>
<dbReference type="Proteomes" id="UP001229421">
    <property type="component" value="Unassembled WGS sequence"/>
</dbReference>
<evidence type="ECO:0000313" key="3">
    <source>
        <dbReference type="Proteomes" id="UP001229421"/>
    </source>
</evidence>
<protein>
    <submittedName>
        <fullName evidence="2">Uncharacterized protein</fullName>
    </submittedName>
</protein>
<comment type="caution">
    <text evidence="2">The sequence shown here is derived from an EMBL/GenBank/DDBJ whole genome shotgun (WGS) entry which is preliminary data.</text>
</comment>
<sequence length="112" mass="13174">MVKTMKRNQFRVVKAKIDLGFPLKSFMSLFENSRHFFFLFFNITKFSISSFQPLFNRTDDFSCGDLFSHFVNSVAVICCNECVISYYQLLCLFFVLSCPCGSTYLLDRKRYC</sequence>
<dbReference type="EMBL" id="JAUHHV010000004">
    <property type="protein sequence ID" value="KAK1426803.1"/>
    <property type="molecule type" value="Genomic_DNA"/>
</dbReference>
<gene>
    <name evidence="2" type="ORF">QVD17_15483</name>
</gene>
<keyword evidence="3" id="KW-1185">Reference proteome</keyword>
<name>A0AAD8KSF5_TARER</name>
<keyword evidence="1" id="KW-1133">Transmembrane helix</keyword>
<evidence type="ECO:0000256" key="1">
    <source>
        <dbReference type="SAM" id="Phobius"/>
    </source>
</evidence>
<organism evidence="2 3">
    <name type="scientific">Tagetes erecta</name>
    <name type="common">African marigold</name>
    <dbReference type="NCBI Taxonomy" id="13708"/>
    <lineage>
        <taxon>Eukaryota</taxon>
        <taxon>Viridiplantae</taxon>
        <taxon>Streptophyta</taxon>
        <taxon>Embryophyta</taxon>
        <taxon>Tracheophyta</taxon>
        <taxon>Spermatophyta</taxon>
        <taxon>Magnoliopsida</taxon>
        <taxon>eudicotyledons</taxon>
        <taxon>Gunneridae</taxon>
        <taxon>Pentapetalae</taxon>
        <taxon>asterids</taxon>
        <taxon>campanulids</taxon>
        <taxon>Asterales</taxon>
        <taxon>Asteraceae</taxon>
        <taxon>Asteroideae</taxon>
        <taxon>Heliantheae alliance</taxon>
        <taxon>Tageteae</taxon>
        <taxon>Tagetes</taxon>
    </lineage>
</organism>
<keyword evidence="1" id="KW-0472">Membrane</keyword>
<accession>A0AAD8KSF5</accession>
<feature type="transmembrane region" description="Helical" evidence="1">
    <location>
        <begin position="86"/>
        <end position="106"/>
    </location>
</feature>
<dbReference type="AlphaFoldDB" id="A0AAD8KSF5"/>
<reference evidence="2" key="1">
    <citation type="journal article" date="2023" name="bioRxiv">
        <title>Improved chromosome-level genome assembly for marigold (Tagetes erecta).</title>
        <authorList>
            <person name="Jiang F."/>
            <person name="Yuan L."/>
            <person name="Wang S."/>
            <person name="Wang H."/>
            <person name="Xu D."/>
            <person name="Wang A."/>
            <person name="Fan W."/>
        </authorList>
    </citation>
    <scope>NUCLEOTIDE SEQUENCE</scope>
    <source>
        <strain evidence="2">WSJ</strain>
        <tissue evidence="2">Leaf</tissue>
    </source>
</reference>
<evidence type="ECO:0000313" key="2">
    <source>
        <dbReference type="EMBL" id="KAK1426803.1"/>
    </source>
</evidence>